<evidence type="ECO:0000313" key="2">
    <source>
        <dbReference type="Proteomes" id="UP000253099"/>
    </source>
</evidence>
<sequence>MKYNIIFKIGFLLLFLFLSVNFVSAEGNFSSLQNDINNSGSELILDKNYTYNPSEDT</sequence>
<evidence type="ECO:0000313" key="1">
    <source>
        <dbReference type="EMBL" id="RBQ23189.1"/>
    </source>
</evidence>
<comment type="caution">
    <text evidence="1">The sequence shown here is derived from an EMBL/GenBank/DDBJ whole genome shotgun (WGS) entry which is preliminary data.</text>
</comment>
<accession>A0A366MCH7</accession>
<protein>
    <submittedName>
        <fullName evidence="1">Uncharacterized protein</fullName>
    </submittedName>
</protein>
<dbReference type="EMBL" id="NIZT01000027">
    <property type="protein sequence ID" value="RBQ23189.1"/>
    <property type="molecule type" value="Genomic_DNA"/>
</dbReference>
<reference evidence="1 2" key="1">
    <citation type="submission" date="2018-06" db="EMBL/GenBank/DDBJ databases">
        <title>Genomic insight into two independent archaeal endosymbiosis events.</title>
        <authorList>
            <person name="Lind A.E."/>
            <person name="Lewis W.H."/>
            <person name="Spang A."/>
            <person name="Guy L."/>
            <person name="Embley M.T."/>
            <person name="Ettema T.J.G."/>
        </authorList>
    </citation>
    <scope>NUCLEOTIDE SEQUENCE [LARGE SCALE GENOMIC DNA]</scope>
    <source>
        <strain evidence="1">NOE</strain>
    </source>
</reference>
<dbReference type="Proteomes" id="UP000253099">
    <property type="component" value="Unassembled WGS sequence"/>
</dbReference>
<name>A0A366MCH7_9EURY</name>
<gene>
    <name evidence="1" type="ORF">ALNOE001_11110</name>
</gene>
<proteinExistence type="predicted"/>
<organism evidence="1 2">
    <name type="scientific">Candidatus Methanobinarius endosymbioticus</name>
    <dbReference type="NCBI Taxonomy" id="2006182"/>
    <lineage>
        <taxon>Archaea</taxon>
        <taxon>Methanobacteriati</taxon>
        <taxon>Methanobacteriota</taxon>
        <taxon>Methanomada group</taxon>
        <taxon>Methanobacteria</taxon>
        <taxon>Methanobacteriales</taxon>
        <taxon>Methanobacteriaceae</taxon>
        <taxon>Candidatus Methanobinarius</taxon>
    </lineage>
</organism>
<keyword evidence="2" id="KW-1185">Reference proteome</keyword>
<dbReference type="AlphaFoldDB" id="A0A366MCH7"/>